<dbReference type="Pfam" id="PF13303">
    <property type="entry name" value="PTS_EIIC_2"/>
    <property type="match status" value="1"/>
</dbReference>
<keyword evidence="6 8" id="KW-1133">Transmembrane helix</keyword>
<evidence type="ECO:0000256" key="6">
    <source>
        <dbReference type="ARBA" id="ARBA00022989"/>
    </source>
</evidence>
<dbReference type="RefSeq" id="WP_075777737.1">
    <property type="nucleotide sequence ID" value="NZ_JALCYD010000004.1"/>
</dbReference>
<evidence type="ECO:0000256" key="8">
    <source>
        <dbReference type="SAM" id="Phobius"/>
    </source>
</evidence>
<feature type="transmembrane region" description="Helical" evidence="8">
    <location>
        <begin position="172"/>
        <end position="195"/>
    </location>
</feature>
<comment type="subcellular location">
    <subcellularLocation>
        <location evidence="1">Cell membrane</location>
        <topology evidence="1">Multi-pass membrane protein</topology>
    </subcellularLocation>
</comment>
<dbReference type="GO" id="GO:0009401">
    <property type="term" value="P:phosphoenolpyruvate-dependent sugar phosphotransferase system"/>
    <property type="evidence" value="ECO:0007669"/>
    <property type="project" value="InterPro"/>
</dbReference>
<keyword evidence="2" id="KW-0813">Transport</keyword>
<organism evidence="10 11">
    <name type="scientific">Staphylococcus warneri</name>
    <dbReference type="NCBI Taxonomy" id="1292"/>
    <lineage>
        <taxon>Bacteria</taxon>
        <taxon>Bacillati</taxon>
        <taxon>Bacillota</taxon>
        <taxon>Bacilli</taxon>
        <taxon>Bacillales</taxon>
        <taxon>Staphylococcaceae</taxon>
        <taxon>Staphylococcus</taxon>
    </lineage>
</organism>
<dbReference type="EMBL" id="PZEV01000027">
    <property type="protein sequence ID" value="PTI50553.1"/>
    <property type="molecule type" value="Genomic_DNA"/>
</dbReference>
<evidence type="ECO:0000256" key="5">
    <source>
        <dbReference type="ARBA" id="ARBA00022692"/>
    </source>
</evidence>
<dbReference type="PANTHER" id="PTHR40063:SF1">
    <property type="entry name" value="MEMBRANE PROTEIN"/>
    <property type="match status" value="1"/>
</dbReference>
<dbReference type="STRING" id="1194526.A284_00275"/>
<feature type="transmembrane region" description="Helical" evidence="8">
    <location>
        <begin position="103"/>
        <end position="120"/>
    </location>
</feature>
<evidence type="ECO:0000256" key="3">
    <source>
        <dbReference type="ARBA" id="ARBA00022475"/>
    </source>
</evidence>
<feature type="domain" description="Phosphotransferase system EIIC" evidence="9">
    <location>
        <begin position="31"/>
        <end position="330"/>
    </location>
</feature>
<evidence type="ECO:0000259" key="9">
    <source>
        <dbReference type="Pfam" id="PF13303"/>
    </source>
</evidence>
<evidence type="ECO:0000313" key="10">
    <source>
        <dbReference type="EMBL" id="PTI50553.1"/>
    </source>
</evidence>
<sequence>MNIILGVGTLVIVLVIMTLFLKFAPYGKEGLQALSGAACATFLPQAFLSYAIGGILHIKFLQDIGDLAGSLGGIAVGILACINLGVSPVFAIIVGLVLKDFSLLPAFIASYIVAFIIKLIQKKVPEGLDLIAVILIAPALVYGLASLINPGVTAVLNQIAGAVNSVGDSSPYALAIILGLIIPVTSMTPLSSMVLASILGLTGLPMAIGAITCTGASFVNFTLFNILKIGEKPNRFAVFIEPLTQIDLIVRYAPVLYGTNALIGMVNACIIAFSGLKIGVTGMATPIAGAIVLFGFNNPVSSAITIIAVAITSLVLAFIIGTLIKKFDLMHLHIPMPWQKNTKHS</sequence>
<dbReference type="GO" id="GO:0005886">
    <property type="term" value="C:plasma membrane"/>
    <property type="evidence" value="ECO:0007669"/>
    <property type="project" value="UniProtKB-SubCell"/>
</dbReference>
<feature type="transmembrane region" description="Helical" evidence="8">
    <location>
        <begin position="70"/>
        <end position="97"/>
    </location>
</feature>
<dbReference type="PANTHER" id="PTHR40063">
    <property type="entry name" value="MEMBRANE PROTEIN-RELATED"/>
    <property type="match status" value="1"/>
</dbReference>
<keyword evidence="7 8" id="KW-0472">Membrane</keyword>
<evidence type="ECO:0000256" key="1">
    <source>
        <dbReference type="ARBA" id="ARBA00004651"/>
    </source>
</evidence>
<comment type="caution">
    <text evidence="10">The sequence shown here is derived from an EMBL/GenBank/DDBJ whole genome shotgun (WGS) entry which is preliminary data.</text>
</comment>
<dbReference type="AlphaFoldDB" id="A0A2T4PZE3"/>
<keyword evidence="3" id="KW-1003">Cell membrane</keyword>
<reference evidence="10 11" key="1">
    <citation type="journal article" date="2016" name="Front. Microbiol.">
        <title>Comprehensive Phylogenetic Analysis of Bovine Non-aureus Staphylococci Species Based on Whole-Genome Sequencing.</title>
        <authorList>
            <person name="Naushad S."/>
            <person name="Barkema H.W."/>
            <person name="Luby C."/>
            <person name="Condas L.A."/>
            <person name="Nobrega D.B."/>
            <person name="Carson D.A."/>
            <person name="De Buck J."/>
        </authorList>
    </citation>
    <scope>NUCLEOTIDE SEQUENCE [LARGE SCALE GENOMIC DNA]</scope>
    <source>
        <strain evidence="10 11">SNUC 2993</strain>
    </source>
</reference>
<dbReference type="Proteomes" id="UP000240717">
    <property type="component" value="Unassembled WGS sequence"/>
</dbReference>
<evidence type="ECO:0000256" key="2">
    <source>
        <dbReference type="ARBA" id="ARBA00022448"/>
    </source>
</evidence>
<evidence type="ECO:0000313" key="11">
    <source>
        <dbReference type="Proteomes" id="UP000240717"/>
    </source>
</evidence>
<evidence type="ECO:0000256" key="4">
    <source>
        <dbReference type="ARBA" id="ARBA00022597"/>
    </source>
</evidence>
<feature type="transmembrane region" description="Helical" evidence="8">
    <location>
        <begin position="207"/>
        <end position="229"/>
    </location>
</feature>
<gene>
    <name evidence="10" type="ORF">BU085_08565</name>
</gene>
<dbReference type="GO" id="GO:0008982">
    <property type="term" value="F:protein-N(PI)-phosphohistidine-sugar phosphotransferase activity"/>
    <property type="evidence" value="ECO:0007669"/>
    <property type="project" value="InterPro"/>
</dbReference>
<dbReference type="InterPro" id="IPR003352">
    <property type="entry name" value="PTS_EIIC"/>
</dbReference>
<keyword evidence="4" id="KW-0762">Sugar transport</keyword>
<protein>
    <submittedName>
        <fullName evidence="10">Transcriptional regulator</fullName>
    </submittedName>
</protein>
<feature type="transmembrane region" description="Helical" evidence="8">
    <location>
        <begin position="278"/>
        <end position="296"/>
    </location>
</feature>
<feature type="transmembrane region" description="Helical" evidence="8">
    <location>
        <begin position="7"/>
        <end position="27"/>
    </location>
</feature>
<proteinExistence type="predicted"/>
<feature type="transmembrane region" description="Helical" evidence="8">
    <location>
        <begin position="33"/>
        <end position="58"/>
    </location>
</feature>
<evidence type="ECO:0000256" key="7">
    <source>
        <dbReference type="ARBA" id="ARBA00023136"/>
    </source>
</evidence>
<keyword evidence="5 8" id="KW-0812">Transmembrane</keyword>
<feature type="transmembrane region" description="Helical" evidence="8">
    <location>
        <begin position="302"/>
        <end position="324"/>
    </location>
</feature>
<feature type="transmembrane region" description="Helical" evidence="8">
    <location>
        <begin position="127"/>
        <end position="148"/>
    </location>
</feature>
<name>A0A2T4PZE3_STAWA</name>
<accession>A0A2T4PZE3</accession>